<dbReference type="Gene3D" id="3.80.10.10">
    <property type="entry name" value="Ribonuclease Inhibitor"/>
    <property type="match status" value="1"/>
</dbReference>
<comment type="caution">
    <text evidence="2">The sequence shown here is derived from an EMBL/GenBank/DDBJ whole genome shotgun (WGS) entry which is preliminary data.</text>
</comment>
<protein>
    <submittedName>
        <fullName evidence="2">Uncharacterized protein</fullName>
    </submittedName>
</protein>
<evidence type="ECO:0000313" key="3">
    <source>
        <dbReference type="Proteomes" id="UP001165082"/>
    </source>
</evidence>
<reference evidence="2" key="1">
    <citation type="submission" date="2022-07" db="EMBL/GenBank/DDBJ databases">
        <title>Genome analysis of Parmales, a sister group of diatoms, reveals the evolutionary specialization of diatoms from phago-mixotrophs to photoautotrophs.</title>
        <authorList>
            <person name="Ban H."/>
            <person name="Sato S."/>
            <person name="Yoshikawa S."/>
            <person name="Kazumasa Y."/>
            <person name="Nakamura Y."/>
            <person name="Ichinomiya M."/>
            <person name="Saitoh K."/>
            <person name="Sato N."/>
            <person name="Blanc-Mathieu R."/>
            <person name="Endo H."/>
            <person name="Kuwata A."/>
            <person name="Ogata H."/>
        </authorList>
    </citation>
    <scope>NUCLEOTIDE SEQUENCE</scope>
</reference>
<keyword evidence="1" id="KW-0175">Coiled coil</keyword>
<evidence type="ECO:0000256" key="1">
    <source>
        <dbReference type="SAM" id="Coils"/>
    </source>
</evidence>
<proteinExistence type="predicted"/>
<gene>
    <name evidence="2" type="ORF">TrRE_jg5454</name>
</gene>
<dbReference type="InterPro" id="IPR032675">
    <property type="entry name" value="LRR_dom_sf"/>
</dbReference>
<evidence type="ECO:0000313" key="2">
    <source>
        <dbReference type="EMBL" id="GMI28181.1"/>
    </source>
</evidence>
<sequence length="118" mass="13767">MATTERALEEVELEIENFEEEYEGETIDEKWEKVKEKVEMMGRTSEEEEKNEDGEFVVATARVSLVISDRAAREIRGYAFESCRNLWKIKAPFVVEVGNYAFWDCGIWLKSSFPTSIR</sequence>
<dbReference type="AlphaFoldDB" id="A0A9W7G1R5"/>
<dbReference type="EMBL" id="BRXZ01007420">
    <property type="protein sequence ID" value="GMI28181.1"/>
    <property type="molecule type" value="Genomic_DNA"/>
</dbReference>
<accession>A0A9W7G1R5</accession>
<organism evidence="2 3">
    <name type="scientific">Triparma retinervis</name>
    <dbReference type="NCBI Taxonomy" id="2557542"/>
    <lineage>
        <taxon>Eukaryota</taxon>
        <taxon>Sar</taxon>
        <taxon>Stramenopiles</taxon>
        <taxon>Ochrophyta</taxon>
        <taxon>Bolidophyceae</taxon>
        <taxon>Parmales</taxon>
        <taxon>Triparmaceae</taxon>
        <taxon>Triparma</taxon>
    </lineage>
</organism>
<dbReference type="OrthoDB" id="10490969at2759"/>
<dbReference type="Proteomes" id="UP001165082">
    <property type="component" value="Unassembled WGS sequence"/>
</dbReference>
<keyword evidence="3" id="KW-1185">Reference proteome</keyword>
<name>A0A9W7G1R5_9STRA</name>
<feature type="coiled-coil region" evidence="1">
    <location>
        <begin position="1"/>
        <end position="28"/>
    </location>
</feature>